<dbReference type="PANTHER" id="PTHR23077">
    <property type="entry name" value="AAA-FAMILY ATPASE"/>
    <property type="match status" value="1"/>
</dbReference>
<proteinExistence type="predicted"/>
<dbReference type="InterPro" id="IPR027417">
    <property type="entry name" value="P-loop_NTPase"/>
</dbReference>
<dbReference type="FunFam" id="1.10.8.60:FF:000038">
    <property type="entry name" value="spermatogenesis-associated protein 5-like protein 1"/>
    <property type="match status" value="1"/>
</dbReference>
<evidence type="ECO:0000259" key="3">
    <source>
        <dbReference type="Pfam" id="PF00004"/>
    </source>
</evidence>
<dbReference type="OrthoDB" id="5421at2759"/>
<accession>A0A0L0FI31</accession>
<dbReference type="PANTHER" id="PTHR23077:SF117">
    <property type="entry name" value="AAA+ ATPASE DOMAIN-CONTAINING PROTEIN"/>
    <property type="match status" value="1"/>
</dbReference>
<dbReference type="InterPro" id="IPR050168">
    <property type="entry name" value="AAA_ATPase_domain"/>
</dbReference>
<dbReference type="STRING" id="667725.A0A0L0FI31"/>
<name>A0A0L0FI31_9EUKA</name>
<feature type="non-terminal residue" evidence="5">
    <location>
        <position position="1"/>
    </location>
</feature>
<keyword evidence="1" id="KW-0547">Nucleotide-binding</keyword>
<feature type="domain" description="ATPase AAA-type core" evidence="3">
    <location>
        <begin position="4"/>
        <end position="63"/>
    </location>
</feature>
<evidence type="ECO:0000256" key="1">
    <source>
        <dbReference type="ARBA" id="ARBA00022741"/>
    </source>
</evidence>
<dbReference type="Gene3D" id="3.40.50.300">
    <property type="entry name" value="P-loop containing nucleotide triphosphate hydrolases"/>
    <property type="match status" value="1"/>
</dbReference>
<dbReference type="eggNOG" id="KOG0730">
    <property type="taxonomic scope" value="Eukaryota"/>
</dbReference>
<evidence type="ECO:0000256" key="2">
    <source>
        <dbReference type="ARBA" id="ARBA00022840"/>
    </source>
</evidence>
<reference evidence="5 6" key="1">
    <citation type="submission" date="2011-02" db="EMBL/GenBank/DDBJ databases">
        <title>The Genome Sequence of Sphaeroforma arctica JP610.</title>
        <authorList>
            <consortium name="The Broad Institute Genome Sequencing Platform"/>
            <person name="Russ C."/>
            <person name="Cuomo C."/>
            <person name="Young S.K."/>
            <person name="Zeng Q."/>
            <person name="Gargeya S."/>
            <person name="Alvarado L."/>
            <person name="Berlin A."/>
            <person name="Chapman S.B."/>
            <person name="Chen Z."/>
            <person name="Freedman E."/>
            <person name="Gellesch M."/>
            <person name="Goldberg J."/>
            <person name="Griggs A."/>
            <person name="Gujja S."/>
            <person name="Heilman E."/>
            <person name="Heiman D."/>
            <person name="Howarth C."/>
            <person name="Mehta T."/>
            <person name="Neiman D."/>
            <person name="Pearson M."/>
            <person name="Roberts A."/>
            <person name="Saif S."/>
            <person name="Shea T."/>
            <person name="Shenoy N."/>
            <person name="Sisk P."/>
            <person name="Stolte C."/>
            <person name="Sykes S."/>
            <person name="White J."/>
            <person name="Yandava C."/>
            <person name="Burger G."/>
            <person name="Gray M.W."/>
            <person name="Holland P.W.H."/>
            <person name="King N."/>
            <person name="Lang F.B.F."/>
            <person name="Roger A.J."/>
            <person name="Ruiz-Trillo I."/>
            <person name="Haas B."/>
            <person name="Nusbaum C."/>
            <person name="Birren B."/>
        </authorList>
    </citation>
    <scope>NUCLEOTIDE SEQUENCE [LARGE SCALE GENOMIC DNA]</scope>
    <source>
        <strain evidence="5 6">JP610</strain>
    </source>
</reference>
<dbReference type="Gene3D" id="1.10.8.60">
    <property type="match status" value="1"/>
</dbReference>
<dbReference type="GeneID" id="25912303"/>
<feature type="domain" description="AAA ATPase AAA+ lid" evidence="4">
    <location>
        <begin position="86"/>
        <end position="130"/>
    </location>
</feature>
<organism evidence="5 6">
    <name type="scientific">Sphaeroforma arctica JP610</name>
    <dbReference type="NCBI Taxonomy" id="667725"/>
    <lineage>
        <taxon>Eukaryota</taxon>
        <taxon>Ichthyosporea</taxon>
        <taxon>Ichthyophonida</taxon>
        <taxon>Sphaeroforma</taxon>
    </lineage>
</organism>
<keyword evidence="2" id="KW-0067">ATP-binding</keyword>
<evidence type="ECO:0008006" key="7">
    <source>
        <dbReference type="Google" id="ProtNLM"/>
    </source>
</evidence>
<gene>
    <name evidence="5" type="ORF">SARC_11799</name>
</gene>
<evidence type="ECO:0000313" key="6">
    <source>
        <dbReference type="Proteomes" id="UP000054560"/>
    </source>
</evidence>
<dbReference type="Proteomes" id="UP000054560">
    <property type="component" value="Unassembled WGS sequence"/>
</dbReference>
<evidence type="ECO:0000313" key="5">
    <source>
        <dbReference type="EMBL" id="KNC75683.1"/>
    </source>
</evidence>
<dbReference type="InterPro" id="IPR041569">
    <property type="entry name" value="AAA_lid_3"/>
</dbReference>
<dbReference type="EMBL" id="KQ243478">
    <property type="protein sequence ID" value="KNC75683.1"/>
    <property type="molecule type" value="Genomic_DNA"/>
</dbReference>
<dbReference type="GO" id="GO:0016887">
    <property type="term" value="F:ATP hydrolysis activity"/>
    <property type="evidence" value="ECO:0007669"/>
    <property type="project" value="InterPro"/>
</dbReference>
<dbReference type="InterPro" id="IPR003959">
    <property type="entry name" value="ATPase_AAA_core"/>
</dbReference>
<protein>
    <recommendedName>
        <fullName evidence="7">AAA ATPase AAA+ lid domain-containing protein</fullName>
    </recommendedName>
</protein>
<keyword evidence="6" id="KW-1185">Reference proteome</keyword>
<dbReference type="Pfam" id="PF17862">
    <property type="entry name" value="AAA_lid_3"/>
    <property type="match status" value="1"/>
</dbReference>
<dbReference type="GO" id="GO:0005524">
    <property type="term" value="F:ATP binding"/>
    <property type="evidence" value="ECO:0007669"/>
    <property type="project" value="UniProtKB-KW"/>
</dbReference>
<dbReference type="Pfam" id="PF00004">
    <property type="entry name" value="AAA"/>
    <property type="match status" value="1"/>
</dbReference>
<dbReference type="RefSeq" id="XP_014149585.1">
    <property type="nucleotide sequence ID" value="XM_014294110.1"/>
</dbReference>
<dbReference type="SUPFAM" id="SSF52540">
    <property type="entry name" value="P-loop containing nucleoside triphosphate hydrolases"/>
    <property type="match status" value="1"/>
</dbReference>
<sequence length="152" mass="16249">QVGNRETGSGDSVSNRILSTLLNELDGLEDTGHVVCIAATNRPEMIDAALLRPGRLGNLIYVPPPSEAARVEILRIHTQDMQLSADVSLAHLAELTPGFTGADIEGLCREAALTALRENIDATQVTLPHFVDVLPLFSGNLQDTAMYEAFAG</sequence>
<dbReference type="AlphaFoldDB" id="A0A0L0FI31"/>
<evidence type="ECO:0000259" key="4">
    <source>
        <dbReference type="Pfam" id="PF17862"/>
    </source>
</evidence>